<evidence type="ECO:0000313" key="2">
    <source>
        <dbReference type="Proteomes" id="UP001204798"/>
    </source>
</evidence>
<comment type="caution">
    <text evidence="1">The sequence shown here is derived from an EMBL/GenBank/DDBJ whole genome shotgun (WGS) entry which is preliminary data.</text>
</comment>
<dbReference type="Proteomes" id="UP001204798">
    <property type="component" value="Unassembled WGS sequence"/>
</dbReference>
<reference evidence="1 2" key="1">
    <citation type="submission" date="2022-08" db="EMBL/GenBank/DDBJ databases">
        <title>Bacterial and archaeal communities from various locations to study Microbial Dark Matter (Phase II).</title>
        <authorList>
            <person name="Stepanauskas R."/>
        </authorList>
    </citation>
    <scope>NUCLEOTIDE SEQUENCE [LARGE SCALE GENOMIC DNA]</scope>
    <source>
        <strain evidence="1 2">PD1</strain>
    </source>
</reference>
<evidence type="ECO:0000313" key="1">
    <source>
        <dbReference type="EMBL" id="MCS3918571.1"/>
    </source>
</evidence>
<dbReference type="EMBL" id="JANUCP010000002">
    <property type="protein sequence ID" value="MCS3918571.1"/>
    <property type="molecule type" value="Genomic_DNA"/>
</dbReference>
<organism evidence="1 2">
    <name type="scientific">Candidatus Fervidibacter sacchari</name>
    <dbReference type="NCBI Taxonomy" id="1448929"/>
    <lineage>
        <taxon>Bacteria</taxon>
        <taxon>Candidatus Fervidibacterota</taxon>
        <taxon>Candidatus Fervidibacter</taxon>
    </lineage>
</organism>
<gene>
    <name evidence="1" type="ORF">M2350_000971</name>
</gene>
<protein>
    <submittedName>
        <fullName evidence="1">Uncharacterized protein</fullName>
    </submittedName>
</protein>
<dbReference type="RefSeq" id="WP_259094543.1">
    <property type="nucleotide sequence ID" value="NZ_CP130454.1"/>
</dbReference>
<sequence>MTDELFQRLQRWVESFEGGTFEGPPEVTDEEREHLRTVGLTLWRSRKHSQTIMLHAYAALFGIPPFIKEAHRRQPGRFSTDILFHAVQNTASNLWQAFYFDFDEHDRPIPRTIVPLTGVLNVLHGPQPIPDAPPRPRISDLAMAFFVSQIIRAVEHLARRQGIQDEKLFEHHYRHLARLVQRAGYRFPNDRRQADALALEVDAHLAGDDPECFACWRNLLRVAERLDIPLSAGQIAAFLLPNERRYFEAVMLAKSSSATPLP</sequence>
<accession>A0ABT2EKW1</accession>
<proteinExistence type="predicted"/>
<name>A0ABT2EKW1_9BACT</name>
<keyword evidence="2" id="KW-1185">Reference proteome</keyword>